<keyword evidence="8" id="KW-0902">Two-component regulatory system</keyword>
<comment type="caution">
    <text evidence="13">The sequence shown here is derived from an EMBL/GenBank/DDBJ whole genome shotgun (WGS) entry which is preliminary data.</text>
</comment>
<evidence type="ECO:0000259" key="12">
    <source>
        <dbReference type="PROSITE" id="PS50110"/>
    </source>
</evidence>
<dbReference type="SMART" id="SM00387">
    <property type="entry name" value="HATPase_c"/>
    <property type="match status" value="1"/>
</dbReference>
<keyword evidence="14" id="KW-1185">Reference proteome</keyword>
<dbReference type="GO" id="GO:0000155">
    <property type="term" value="F:phosphorelay sensor kinase activity"/>
    <property type="evidence" value="ECO:0007669"/>
    <property type="project" value="InterPro"/>
</dbReference>
<keyword evidence="10" id="KW-0175">Coiled coil</keyword>
<dbReference type="SUPFAM" id="SSF47384">
    <property type="entry name" value="Homodimeric domain of signal transducing histidine kinase"/>
    <property type="match status" value="1"/>
</dbReference>
<dbReference type="EC" id="2.7.13.3" evidence="2"/>
<evidence type="ECO:0000256" key="10">
    <source>
        <dbReference type="SAM" id="Coils"/>
    </source>
</evidence>
<evidence type="ECO:0000256" key="7">
    <source>
        <dbReference type="ARBA" id="ARBA00022840"/>
    </source>
</evidence>
<evidence type="ECO:0000256" key="4">
    <source>
        <dbReference type="ARBA" id="ARBA00022679"/>
    </source>
</evidence>
<name>A0A840HY72_9PROT</name>
<evidence type="ECO:0000256" key="9">
    <source>
        <dbReference type="PROSITE-ProRule" id="PRU00169"/>
    </source>
</evidence>
<dbReference type="InterPro" id="IPR011006">
    <property type="entry name" value="CheY-like_superfamily"/>
</dbReference>
<feature type="domain" description="Response regulatory" evidence="12">
    <location>
        <begin position="11"/>
        <end position="128"/>
    </location>
</feature>
<reference evidence="13 14" key="1">
    <citation type="submission" date="2020-08" db="EMBL/GenBank/DDBJ databases">
        <title>Genomic Encyclopedia of Type Strains, Phase IV (KMG-IV): sequencing the most valuable type-strain genomes for metagenomic binning, comparative biology and taxonomic classification.</title>
        <authorList>
            <person name="Goeker M."/>
        </authorList>
    </citation>
    <scope>NUCLEOTIDE SEQUENCE [LARGE SCALE GENOMIC DNA]</scope>
    <source>
        <strain evidence="13 14">DSM 102850</strain>
    </source>
</reference>
<dbReference type="InterPro" id="IPR003594">
    <property type="entry name" value="HATPase_dom"/>
</dbReference>
<sequence>MRQDALTNPLEILLLEDSDLDADLTGEYLRLGGIVHRFHRVWSRETFVDALRSGRRFDLLLVDYVLPSFDGLSALKIAQAHCPDTPFIFLSGTLGEEVAINALKQGATDYVSKQRLNALCPAVTRAVDEAAQRTARRHAEGELRELNRTLEARVAERTRELREAKERLEAEAAERERVEVQLRHAQKIEALGKLTGGVAHDFNNLLQVISGNLDLLTQTCGNDEKARARLSAAKAGVERGAKLAQQLLAFGRRQPLRPRVLDIGQLVIRQQEILQRTLGGDVTILSDVPGDLWNTFVDSSQLENALLNLAINARDAMLGGGNLTIRVRNVTLRDTEREDAVTPGEYVRLSVRDNGTGMPPDVLAQVLEPFFTTKAEGHGTGLGLSMVYGFVKQSGGYLTIESEVGTGTTVTVDLPRSHEAAKTLEAPAEDDVVGGDETILLVEDNDAVRQTVSGMIEELGYTVIEAGDAAKALALLREGHEIDLLFTDVVMPGPVTSQVLAAEAQRFQPGLPVLFTSGYTQGAMMPSGHLATGIRLLDKPYTRDSLARALRDVLDTKGVDSEPDLRLNRDLATASATILLVEDEPLIRMLAADMLEETGYEVVEAHSFATGRDAVERSPIDLLITDLGLPDGSGIDLAKDLRLTRPTLPVVFATGQPDRAFLEELGTPHAQVLSKPFDKSALVKAVVNGLSAKSEC</sequence>
<evidence type="ECO:0000313" key="13">
    <source>
        <dbReference type="EMBL" id="MBB4657519.1"/>
    </source>
</evidence>
<keyword evidence="7" id="KW-0067">ATP-binding</keyword>
<evidence type="ECO:0000256" key="6">
    <source>
        <dbReference type="ARBA" id="ARBA00022777"/>
    </source>
</evidence>
<dbReference type="PANTHER" id="PTHR43065">
    <property type="entry name" value="SENSOR HISTIDINE KINASE"/>
    <property type="match status" value="1"/>
</dbReference>
<keyword evidence="4" id="KW-0808">Transferase</keyword>
<dbReference type="GO" id="GO:0005524">
    <property type="term" value="F:ATP binding"/>
    <property type="evidence" value="ECO:0007669"/>
    <property type="project" value="UniProtKB-KW"/>
</dbReference>
<dbReference type="Pfam" id="PF00072">
    <property type="entry name" value="Response_reg"/>
    <property type="match status" value="3"/>
</dbReference>
<dbReference type="AlphaFoldDB" id="A0A840HY72"/>
<protein>
    <recommendedName>
        <fullName evidence="2">histidine kinase</fullName>
        <ecNumber evidence="2">2.7.13.3</ecNumber>
    </recommendedName>
</protein>
<dbReference type="PROSITE" id="PS50110">
    <property type="entry name" value="RESPONSE_REGULATORY"/>
    <property type="match status" value="3"/>
</dbReference>
<dbReference type="InterPro" id="IPR005467">
    <property type="entry name" value="His_kinase_dom"/>
</dbReference>
<keyword evidence="3 9" id="KW-0597">Phosphoprotein</keyword>
<dbReference type="PANTHER" id="PTHR43065:SF46">
    <property type="entry name" value="C4-DICARBOXYLATE TRANSPORT SENSOR PROTEIN DCTB"/>
    <property type="match status" value="1"/>
</dbReference>
<evidence type="ECO:0000259" key="11">
    <source>
        <dbReference type="PROSITE" id="PS50109"/>
    </source>
</evidence>
<feature type="domain" description="Response regulatory" evidence="12">
    <location>
        <begin position="577"/>
        <end position="690"/>
    </location>
</feature>
<comment type="catalytic activity">
    <reaction evidence="1">
        <text>ATP + protein L-histidine = ADP + protein N-phospho-L-histidine.</text>
        <dbReference type="EC" id="2.7.13.3"/>
    </reaction>
</comment>
<evidence type="ECO:0000256" key="1">
    <source>
        <dbReference type="ARBA" id="ARBA00000085"/>
    </source>
</evidence>
<gene>
    <name evidence="13" type="ORF">GGQ59_000019</name>
</gene>
<feature type="modified residue" description="4-aspartylphosphate" evidence="9">
    <location>
        <position position="488"/>
    </location>
</feature>
<dbReference type="PROSITE" id="PS50109">
    <property type="entry name" value="HIS_KIN"/>
    <property type="match status" value="1"/>
</dbReference>
<dbReference type="Gene3D" id="1.10.287.130">
    <property type="match status" value="1"/>
</dbReference>
<feature type="domain" description="Histidine kinase" evidence="11">
    <location>
        <begin position="197"/>
        <end position="418"/>
    </location>
</feature>
<dbReference type="InterPro" id="IPR001789">
    <property type="entry name" value="Sig_transdc_resp-reg_receiver"/>
</dbReference>
<dbReference type="RefSeq" id="WP_183814692.1">
    <property type="nucleotide sequence ID" value="NZ_JACHOB010000001.1"/>
</dbReference>
<feature type="modified residue" description="4-aspartylphosphate" evidence="9">
    <location>
        <position position="63"/>
    </location>
</feature>
<dbReference type="CDD" id="cd00156">
    <property type="entry name" value="REC"/>
    <property type="match status" value="1"/>
</dbReference>
<dbReference type="Pfam" id="PF00512">
    <property type="entry name" value="HisKA"/>
    <property type="match status" value="1"/>
</dbReference>
<dbReference type="InterPro" id="IPR036890">
    <property type="entry name" value="HATPase_C_sf"/>
</dbReference>
<feature type="coiled-coil region" evidence="10">
    <location>
        <begin position="136"/>
        <end position="188"/>
    </location>
</feature>
<dbReference type="Gene3D" id="3.30.565.10">
    <property type="entry name" value="Histidine kinase-like ATPase, C-terminal domain"/>
    <property type="match status" value="1"/>
</dbReference>
<evidence type="ECO:0000256" key="5">
    <source>
        <dbReference type="ARBA" id="ARBA00022741"/>
    </source>
</evidence>
<dbReference type="InterPro" id="IPR003661">
    <property type="entry name" value="HisK_dim/P_dom"/>
</dbReference>
<proteinExistence type="predicted"/>
<dbReference type="Pfam" id="PF02518">
    <property type="entry name" value="HATPase_c"/>
    <property type="match status" value="1"/>
</dbReference>
<dbReference type="SUPFAM" id="SSF55874">
    <property type="entry name" value="ATPase domain of HSP90 chaperone/DNA topoisomerase II/histidine kinase"/>
    <property type="match status" value="1"/>
</dbReference>
<organism evidence="13 14">
    <name type="scientific">Parvularcula dongshanensis</name>
    <dbReference type="NCBI Taxonomy" id="1173995"/>
    <lineage>
        <taxon>Bacteria</taxon>
        <taxon>Pseudomonadati</taxon>
        <taxon>Pseudomonadota</taxon>
        <taxon>Alphaproteobacteria</taxon>
        <taxon>Parvularculales</taxon>
        <taxon>Parvularculaceae</taxon>
        <taxon>Parvularcula</taxon>
    </lineage>
</organism>
<dbReference type="Gene3D" id="3.40.50.2300">
    <property type="match status" value="3"/>
</dbReference>
<accession>A0A840HY72</accession>
<dbReference type="InterPro" id="IPR004358">
    <property type="entry name" value="Sig_transdc_His_kin-like_C"/>
</dbReference>
<evidence type="ECO:0000256" key="2">
    <source>
        <dbReference type="ARBA" id="ARBA00012438"/>
    </source>
</evidence>
<dbReference type="SUPFAM" id="SSF52172">
    <property type="entry name" value="CheY-like"/>
    <property type="match status" value="3"/>
</dbReference>
<dbReference type="SMART" id="SM00448">
    <property type="entry name" value="REC"/>
    <property type="match status" value="3"/>
</dbReference>
<evidence type="ECO:0000256" key="3">
    <source>
        <dbReference type="ARBA" id="ARBA00022553"/>
    </source>
</evidence>
<dbReference type="PRINTS" id="PR00344">
    <property type="entry name" value="BCTRLSENSOR"/>
</dbReference>
<feature type="modified residue" description="4-aspartylphosphate" evidence="9">
    <location>
        <position position="626"/>
    </location>
</feature>
<keyword evidence="5" id="KW-0547">Nucleotide-binding</keyword>
<dbReference type="Proteomes" id="UP000563524">
    <property type="component" value="Unassembled WGS sequence"/>
</dbReference>
<feature type="domain" description="Response regulatory" evidence="12">
    <location>
        <begin position="438"/>
        <end position="554"/>
    </location>
</feature>
<evidence type="ECO:0000256" key="8">
    <source>
        <dbReference type="ARBA" id="ARBA00023012"/>
    </source>
</evidence>
<dbReference type="SMART" id="SM00388">
    <property type="entry name" value="HisKA"/>
    <property type="match status" value="1"/>
</dbReference>
<dbReference type="EMBL" id="JACHOB010000001">
    <property type="protein sequence ID" value="MBB4657519.1"/>
    <property type="molecule type" value="Genomic_DNA"/>
</dbReference>
<evidence type="ECO:0000313" key="14">
    <source>
        <dbReference type="Proteomes" id="UP000563524"/>
    </source>
</evidence>
<dbReference type="InterPro" id="IPR036097">
    <property type="entry name" value="HisK_dim/P_sf"/>
</dbReference>
<keyword evidence="6" id="KW-0418">Kinase</keyword>